<keyword evidence="4" id="KW-1185">Reference proteome</keyword>
<dbReference type="GO" id="GO:0004060">
    <property type="term" value="F:arylamine N-acetyltransferase activity"/>
    <property type="evidence" value="ECO:0007669"/>
    <property type="project" value="UniProtKB-EC"/>
</dbReference>
<dbReference type="SUPFAM" id="SSF54001">
    <property type="entry name" value="Cysteine proteinases"/>
    <property type="match status" value="1"/>
</dbReference>
<evidence type="ECO:0000313" key="3">
    <source>
        <dbReference type="EMBL" id="CAB4033886.1"/>
    </source>
</evidence>
<dbReference type="Gene3D" id="3.30.2140.20">
    <property type="match status" value="1"/>
</dbReference>
<evidence type="ECO:0000256" key="1">
    <source>
        <dbReference type="ARBA" id="ARBA00006547"/>
    </source>
</evidence>
<proteinExistence type="inferred from homology"/>
<dbReference type="AlphaFoldDB" id="A0A6S7JMU4"/>
<evidence type="ECO:0000256" key="2">
    <source>
        <dbReference type="ARBA" id="ARBA00012701"/>
    </source>
</evidence>
<dbReference type="InterPro" id="IPR001447">
    <property type="entry name" value="Arylamine_N-AcTrfase"/>
</dbReference>
<dbReference type="PANTHER" id="PTHR11786:SF0">
    <property type="entry name" value="ARYLAMINE N-ACETYLTRANSFERASE 4-RELATED"/>
    <property type="match status" value="1"/>
</dbReference>
<dbReference type="OrthoDB" id="10260017at2759"/>
<sequence>MSKTQKDMFTREEALEFLQNSWKIKNVLKRMKTDRKNLADEIVTQILAKVPFQSISLVAARPEDRNRPSFEDIKARCTTGIGGLCYEMNTFTWGVLKGVGFDACLARSTVTSTVTSPENHAIVLIRGLEQDGDLYLADCGTGFPIFRTVSLDFTEESPIFKDGFLEYKYVRHEGKILRMHGKGDMVKPNSPPVEGLDLFIGRWRRFYSFVPEIKPSDILSNEHFKASIYLTPFTSSPRALWFPGKRAVVIANNKLMIEKETGEMVTTVLKSDEEILKAYQDHFPQLKQDIVQRALAEWHRVSKT</sequence>
<gene>
    <name evidence="3" type="ORF">PACLA_8A051089</name>
</gene>
<evidence type="ECO:0000313" key="4">
    <source>
        <dbReference type="Proteomes" id="UP001152795"/>
    </source>
</evidence>
<dbReference type="InterPro" id="IPR053710">
    <property type="entry name" value="Arylamine_NAT_domain_sf"/>
</dbReference>
<protein>
    <recommendedName>
        <fullName evidence="2">arylamine N-acetyltransferase</fullName>
        <ecNumber evidence="2">2.3.1.5</ecNumber>
    </recommendedName>
</protein>
<accession>A0A6S7JMU4</accession>
<comment type="similarity">
    <text evidence="1">Belongs to the arylamine N-acetyltransferase family.</text>
</comment>
<reference evidence="3" key="1">
    <citation type="submission" date="2020-04" db="EMBL/GenBank/DDBJ databases">
        <authorList>
            <person name="Alioto T."/>
            <person name="Alioto T."/>
            <person name="Gomez Garrido J."/>
        </authorList>
    </citation>
    <scope>NUCLEOTIDE SEQUENCE</scope>
    <source>
        <strain evidence="3">A484AB</strain>
    </source>
</reference>
<dbReference type="InterPro" id="IPR038765">
    <property type="entry name" value="Papain-like_cys_pep_sf"/>
</dbReference>
<organism evidence="3 4">
    <name type="scientific">Paramuricea clavata</name>
    <name type="common">Red gorgonian</name>
    <name type="synonym">Violescent sea-whip</name>
    <dbReference type="NCBI Taxonomy" id="317549"/>
    <lineage>
        <taxon>Eukaryota</taxon>
        <taxon>Metazoa</taxon>
        <taxon>Cnidaria</taxon>
        <taxon>Anthozoa</taxon>
        <taxon>Octocorallia</taxon>
        <taxon>Malacalcyonacea</taxon>
        <taxon>Plexauridae</taxon>
        <taxon>Paramuricea</taxon>
    </lineage>
</organism>
<dbReference type="Proteomes" id="UP001152795">
    <property type="component" value="Unassembled WGS sequence"/>
</dbReference>
<dbReference type="Pfam" id="PF00797">
    <property type="entry name" value="Acetyltransf_2"/>
    <property type="match status" value="1"/>
</dbReference>
<comment type="caution">
    <text evidence="3">The sequence shown here is derived from an EMBL/GenBank/DDBJ whole genome shotgun (WGS) entry which is preliminary data.</text>
</comment>
<name>A0A6S7JMU4_PARCT</name>
<dbReference type="EC" id="2.3.1.5" evidence="2"/>
<dbReference type="PANTHER" id="PTHR11786">
    <property type="entry name" value="N-HYDROXYARYLAMINE O-ACETYLTRANSFERASE"/>
    <property type="match status" value="1"/>
</dbReference>
<dbReference type="EMBL" id="CACRXK020019640">
    <property type="protein sequence ID" value="CAB4033886.1"/>
    <property type="molecule type" value="Genomic_DNA"/>
</dbReference>